<accession>A0A6N7Q4H4</accession>
<dbReference type="Proteomes" id="UP000440224">
    <property type="component" value="Unassembled WGS sequence"/>
</dbReference>
<name>A0A6N7Q4H4_9BACT</name>
<protein>
    <recommendedName>
        <fullName evidence="3">Lipoprotein</fullName>
    </recommendedName>
</protein>
<reference evidence="1 2" key="1">
    <citation type="submission" date="2019-10" db="EMBL/GenBank/DDBJ databases">
        <title>A soil myxobacterium in the family Polyangiaceae.</title>
        <authorList>
            <person name="Li Y."/>
            <person name="Wang J."/>
        </authorList>
    </citation>
    <scope>NUCLEOTIDE SEQUENCE [LARGE SCALE GENOMIC DNA]</scope>
    <source>
        <strain evidence="1 2">DSM 14734</strain>
    </source>
</reference>
<sequence length="276" mass="29846">MRAWRWMLGSWAFFLSGCVGDVRDVSEEVLEARTPLVEGNKLSSNSLALNSLALNSLALNSLALNSMDSQSLAAIQDPGSQGALARAFLRYAIGCAFDVSQSLSFSFTDAAGLVHEETYHGELGLAPEWATTALDYFGQRMVSACVVARVNYYEVPVLISMRSAVPPLHLAPAPELSQFPHIEGAFWGNLWGSSPAIYACYKRENVANSRAFARDCAAGHLRNDGTIEECGMIDIVGPCDTFCSTQKGDPYYQSCIDQPRKAGKGSTQMLVTTALP</sequence>
<dbReference type="OrthoDB" id="5503126at2"/>
<evidence type="ECO:0000313" key="2">
    <source>
        <dbReference type="Proteomes" id="UP000440224"/>
    </source>
</evidence>
<dbReference type="RefSeq" id="WP_153822581.1">
    <property type="nucleotide sequence ID" value="NZ_WJIE01000009.1"/>
</dbReference>
<dbReference type="PROSITE" id="PS51257">
    <property type="entry name" value="PROKAR_LIPOPROTEIN"/>
    <property type="match status" value="1"/>
</dbReference>
<evidence type="ECO:0000313" key="1">
    <source>
        <dbReference type="EMBL" id="MRG95761.1"/>
    </source>
</evidence>
<keyword evidence="2" id="KW-1185">Reference proteome</keyword>
<comment type="caution">
    <text evidence="1">The sequence shown here is derived from an EMBL/GenBank/DDBJ whole genome shotgun (WGS) entry which is preliminary data.</text>
</comment>
<evidence type="ECO:0008006" key="3">
    <source>
        <dbReference type="Google" id="ProtNLM"/>
    </source>
</evidence>
<organism evidence="1 2">
    <name type="scientific">Polyangium spumosum</name>
    <dbReference type="NCBI Taxonomy" id="889282"/>
    <lineage>
        <taxon>Bacteria</taxon>
        <taxon>Pseudomonadati</taxon>
        <taxon>Myxococcota</taxon>
        <taxon>Polyangia</taxon>
        <taxon>Polyangiales</taxon>
        <taxon>Polyangiaceae</taxon>
        <taxon>Polyangium</taxon>
    </lineage>
</organism>
<dbReference type="EMBL" id="WJIE01000009">
    <property type="protein sequence ID" value="MRG95761.1"/>
    <property type="molecule type" value="Genomic_DNA"/>
</dbReference>
<gene>
    <name evidence="1" type="ORF">GF068_28160</name>
</gene>
<dbReference type="AlphaFoldDB" id="A0A6N7Q4H4"/>
<proteinExistence type="predicted"/>